<evidence type="ECO:0000313" key="6">
    <source>
        <dbReference type="Proteomes" id="UP000234327"/>
    </source>
</evidence>
<sequence>MSHHSEPQLLVLHAVRLLGFAGVDAIAQRAGASTEETLILLRQAERSGWVQHLEFFDTDGWSLTDFGKWENERELALERHHADPDGEIAAVYRDFLPLNARMLRATTAWQIGPSAVDAFASNDHSDAGWDAEVLDEFERLGVELAPLVERLTKVLTRFEGILTRYETALRRAKSGQTMWVDRSDVDSCHLVWFQLHEDLIATLGLDRGTEV</sequence>
<dbReference type="EMBL" id="FXYZ01000006">
    <property type="protein sequence ID" value="SMX82482.1"/>
    <property type="molecule type" value="Genomic_DNA"/>
</dbReference>
<dbReference type="Proteomes" id="UP000234300">
    <property type="component" value="Unassembled WGS sequence"/>
</dbReference>
<accession>A0A2A3YS56</accession>
<evidence type="ECO:0000313" key="5">
    <source>
        <dbReference type="Proteomes" id="UP000234300"/>
    </source>
</evidence>
<evidence type="ECO:0000313" key="3">
    <source>
        <dbReference type="EMBL" id="SMX97844.1"/>
    </source>
</evidence>
<dbReference type="Proteomes" id="UP000218620">
    <property type="component" value="Unassembled WGS sequence"/>
</dbReference>
<reference evidence="5 6" key="2">
    <citation type="submission" date="2017-03" db="EMBL/GenBank/DDBJ databases">
        <authorList>
            <person name="Afonso C.L."/>
            <person name="Miller P.J."/>
            <person name="Scott M.A."/>
            <person name="Spackman E."/>
            <person name="Goraichik I."/>
            <person name="Dimitrov K.M."/>
            <person name="Suarez D.L."/>
            <person name="Swayne D.E."/>
        </authorList>
    </citation>
    <scope>NUCLEOTIDE SEQUENCE [LARGE SCALE GENOMIC DNA]</scope>
    <source>
        <strain evidence="2">6</strain>
        <strain evidence="6">6(3)</strain>
        <strain evidence="3">8</strain>
        <strain evidence="5">8(6)</strain>
    </source>
</reference>
<evidence type="ECO:0000313" key="1">
    <source>
        <dbReference type="EMBL" id="PCC42146.1"/>
    </source>
</evidence>
<dbReference type="Proteomes" id="UP000234327">
    <property type="component" value="Unassembled WGS sequence"/>
</dbReference>
<accession>A0A2H1KE71</accession>
<proteinExistence type="predicted"/>
<dbReference type="GeneID" id="60907078"/>
<evidence type="ECO:0000313" key="4">
    <source>
        <dbReference type="Proteomes" id="UP000218620"/>
    </source>
</evidence>
<gene>
    <name evidence="2" type="ORF">BAURA63_01901</name>
    <name evidence="3" type="ORF">BAURA86_02684</name>
    <name evidence="1" type="ORF">CIK65_14455</name>
</gene>
<reference evidence="1 4" key="1">
    <citation type="journal article" date="2017" name="Elife">
        <title>Extensive horizontal gene transfer in cheese-associated bacteria.</title>
        <authorList>
            <person name="Bonham K.S."/>
            <person name="Wolfe B.E."/>
            <person name="Dutton R.J."/>
        </authorList>
    </citation>
    <scope>NUCLEOTIDE SEQUENCE [LARGE SCALE GENOMIC DNA]</scope>
    <source>
        <strain evidence="1 4">962_8</strain>
    </source>
</reference>
<evidence type="ECO:0000313" key="2">
    <source>
        <dbReference type="EMBL" id="SMX82482.1"/>
    </source>
</evidence>
<dbReference type="AlphaFoldDB" id="A0A2H1KE71"/>
<dbReference type="RefSeq" id="WP_096178859.1">
    <property type="nucleotide sequence ID" value="NZ_CP025333.1"/>
</dbReference>
<name>A0A2H1KE71_BREAU</name>
<dbReference type="EMBL" id="NRGQ01000022">
    <property type="protein sequence ID" value="PCC42146.1"/>
    <property type="molecule type" value="Genomic_DNA"/>
</dbReference>
<dbReference type="EMBL" id="FXZI01000010">
    <property type="protein sequence ID" value="SMX97844.1"/>
    <property type="molecule type" value="Genomic_DNA"/>
</dbReference>
<organism evidence="3 5">
    <name type="scientific">Brevibacterium aurantiacum</name>
    <dbReference type="NCBI Taxonomy" id="273384"/>
    <lineage>
        <taxon>Bacteria</taxon>
        <taxon>Bacillati</taxon>
        <taxon>Actinomycetota</taxon>
        <taxon>Actinomycetes</taxon>
        <taxon>Micrococcales</taxon>
        <taxon>Brevibacteriaceae</taxon>
        <taxon>Brevibacterium</taxon>
    </lineage>
</organism>
<protein>
    <submittedName>
        <fullName evidence="1">Transcriptional regulator</fullName>
    </submittedName>
</protein>